<dbReference type="PANTHER" id="PTHR11188:SF83">
    <property type="entry name" value="ARRESTIN C-TERMINAL-LIKE DOMAIN-CONTAINING PROTEIN"/>
    <property type="match status" value="1"/>
</dbReference>
<dbReference type="Pfam" id="PF00339">
    <property type="entry name" value="Arrestin_N"/>
    <property type="match status" value="1"/>
</dbReference>
<dbReference type="Proteomes" id="UP000054047">
    <property type="component" value="Unassembled WGS sequence"/>
</dbReference>
<organism evidence="3 4">
    <name type="scientific">Ancylostoma duodenale</name>
    <dbReference type="NCBI Taxonomy" id="51022"/>
    <lineage>
        <taxon>Eukaryota</taxon>
        <taxon>Metazoa</taxon>
        <taxon>Ecdysozoa</taxon>
        <taxon>Nematoda</taxon>
        <taxon>Chromadorea</taxon>
        <taxon>Rhabditida</taxon>
        <taxon>Rhabditina</taxon>
        <taxon>Rhabditomorpha</taxon>
        <taxon>Strongyloidea</taxon>
        <taxon>Ancylostomatidae</taxon>
        <taxon>Ancylostomatinae</taxon>
        <taxon>Ancylostoma</taxon>
    </lineage>
</organism>
<dbReference type="InterPro" id="IPR014756">
    <property type="entry name" value="Ig_E-set"/>
</dbReference>
<dbReference type="SUPFAM" id="SSF81296">
    <property type="entry name" value="E set domains"/>
    <property type="match status" value="1"/>
</dbReference>
<dbReference type="InterPro" id="IPR014752">
    <property type="entry name" value="Arrestin-like_C"/>
</dbReference>
<dbReference type="GO" id="GO:0005737">
    <property type="term" value="C:cytoplasm"/>
    <property type="evidence" value="ECO:0007669"/>
    <property type="project" value="TreeGrafter"/>
</dbReference>
<proteinExistence type="inferred from homology"/>
<dbReference type="AlphaFoldDB" id="A0A0C2GUC3"/>
<dbReference type="InterPro" id="IPR011021">
    <property type="entry name" value="Arrestin-like_N"/>
</dbReference>
<comment type="similarity">
    <text evidence="1">Belongs to the arrestin family.</text>
</comment>
<dbReference type="GO" id="GO:0015031">
    <property type="term" value="P:protein transport"/>
    <property type="evidence" value="ECO:0007669"/>
    <property type="project" value="TreeGrafter"/>
</dbReference>
<dbReference type="InterPro" id="IPR050357">
    <property type="entry name" value="Arrestin_domain-protein"/>
</dbReference>
<keyword evidence="4" id="KW-1185">Reference proteome</keyword>
<evidence type="ECO:0000313" key="3">
    <source>
        <dbReference type="EMBL" id="KIH64980.1"/>
    </source>
</evidence>
<name>A0A0C2GUC3_9BILA</name>
<evidence type="ECO:0000313" key="4">
    <source>
        <dbReference type="Proteomes" id="UP000054047"/>
    </source>
</evidence>
<dbReference type="OrthoDB" id="2333384at2759"/>
<evidence type="ECO:0000256" key="1">
    <source>
        <dbReference type="ARBA" id="ARBA00005298"/>
    </source>
</evidence>
<evidence type="ECO:0000259" key="2">
    <source>
        <dbReference type="Pfam" id="PF00339"/>
    </source>
</evidence>
<dbReference type="Gene3D" id="2.60.40.640">
    <property type="match status" value="1"/>
</dbReference>
<accession>A0A0C2GUC3</accession>
<dbReference type="EMBL" id="KN727780">
    <property type="protein sequence ID" value="KIH64980.1"/>
    <property type="molecule type" value="Genomic_DNA"/>
</dbReference>
<gene>
    <name evidence="3" type="ORF">ANCDUO_04702</name>
</gene>
<protein>
    <submittedName>
        <fullName evidence="3">Arrestin domain protein</fullName>
    </submittedName>
</protein>
<sequence>MKDNVAEFAIDLSRKDCCYTPGDTLHGRLHLKLSEGSIDITSLKITLLGLGRVNMKGKKSLIYMRKEWTIVSSPTSVYEQERNYDFEDSLPECIPSSFYSSKGHVQYSIIAVLEYKNNGQDFNGEFADCLRNVFFVFIQLEPINHEFCLADCSITMGPTAMKIPID</sequence>
<feature type="domain" description="Arrestin-like N-terminal" evidence="2">
    <location>
        <begin position="9"/>
        <end position="125"/>
    </location>
</feature>
<reference evidence="3 4" key="1">
    <citation type="submission" date="2013-12" db="EMBL/GenBank/DDBJ databases">
        <title>Draft genome of the parsitic nematode Ancylostoma duodenale.</title>
        <authorList>
            <person name="Mitreva M."/>
        </authorList>
    </citation>
    <scope>NUCLEOTIDE SEQUENCE [LARGE SCALE GENOMIC DNA]</scope>
    <source>
        <strain evidence="3 4">Zhejiang</strain>
    </source>
</reference>
<dbReference type="PANTHER" id="PTHR11188">
    <property type="entry name" value="ARRESTIN DOMAIN CONTAINING PROTEIN"/>
    <property type="match status" value="1"/>
</dbReference>